<evidence type="ECO:0000256" key="1">
    <source>
        <dbReference type="PROSITE-ProRule" id="PRU00043"/>
    </source>
</evidence>
<dbReference type="Gene3D" id="2.60.40.60">
    <property type="entry name" value="Cadherins"/>
    <property type="match status" value="1"/>
</dbReference>
<evidence type="ECO:0000313" key="3">
    <source>
        <dbReference type="EMBL" id="KAF7998106.1"/>
    </source>
</evidence>
<feature type="domain" description="Cadherin" evidence="2">
    <location>
        <begin position="5"/>
        <end position="110"/>
    </location>
</feature>
<dbReference type="CDD" id="cd11304">
    <property type="entry name" value="Cadherin_repeat"/>
    <property type="match status" value="1"/>
</dbReference>
<keyword evidence="4" id="KW-1185">Reference proteome</keyword>
<dbReference type="AlphaFoldDB" id="A0A834Y4U0"/>
<dbReference type="GO" id="GO:0016020">
    <property type="term" value="C:membrane"/>
    <property type="evidence" value="ECO:0007669"/>
    <property type="project" value="InterPro"/>
</dbReference>
<protein>
    <recommendedName>
        <fullName evidence="2">Cadherin domain-containing protein</fullName>
    </recommendedName>
</protein>
<accession>A0A834Y4U0</accession>
<dbReference type="SUPFAM" id="SSF49313">
    <property type="entry name" value="Cadherin-like"/>
    <property type="match status" value="1"/>
</dbReference>
<dbReference type="GO" id="GO:0005509">
    <property type="term" value="F:calcium ion binding"/>
    <property type="evidence" value="ECO:0007669"/>
    <property type="project" value="UniProtKB-UniRule"/>
</dbReference>
<dbReference type="PROSITE" id="PS50268">
    <property type="entry name" value="CADHERIN_2"/>
    <property type="match status" value="1"/>
</dbReference>
<reference evidence="3 4" key="1">
    <citation type="submission" date="2020-08" db="EMBL/GenBank/DDBJ databases">
        <title>Aphidius gifuensis genome sequencing and assembly.</title>
        <authorList>
            <person name="Du Z."/>
        </authorList>
    </citation>
    <scope>NUCLEOTIDE SEQUENCE [LARGE SCALE GENOMIC DNA]</scope>
    <source>
        <strain evidence="3">YNYX2018</strain>
        <tissue evidence="3">Adults</tissue>
    </source>
</reference>
<evidence type="ECO:0000313" key="4">
    <source>
        <dbReference type="Proteomes" id="UP000639338"/>
    </source>
</evidence>
<gene>
    <name evidence="3" type="ORF">HCN44_009504</name>
</gene>
<organism evidence="3 4">
    <name type="scientific">Aphidius gifuensis</name>
    <name type="common">Parasitoid wasp</name>
    <dbReference type="NCBI Taxonomy" id="684658"/>
    <lineage>
        <taxon>Eukaryota</taxon>
        <taxon>Metazoa</taxon>
        <taxon>Ecdysozoa</taxon>
        <taxon>Arthropoda</taxon>
        <taxon>Hexapoda</taxon>
        <taxon>Insecta</taxon>
        <taxon>Pterygota</taxon>
        <taxon>Neoptera</taxon>
        <taxon>Endopterygota</taxon>
        <taxon>Hymenoptera</taxon>
        <taxon>Apocrita</taxon>
        <taxon>Ichneumonoidea</taxon>
        <taxon>Braconidae</taxon>
        <taxon>Aphidiinae</taxon>
        <taxon>Aphidius</taxon>
    </lineage>
</organism>
<evidence type="ECO:0000259" key="2">
    <source>
        <dbReference type="PROSITE" id="PS50268"/>
    </source>
</evidence>
<sequence length="240" mass="27627">MEIHVKSEYVVFVSEHGEIDTPVTKYFWVKNNSGPVDYKIFETDTENYFSVAKIYDSDMDIYYGQIVVNKNFNYRGKKNYTDLEIKASDKFSNNILPVRIYYINTTEPAIKLNPLDNSYSELKQIAKDSVKCIATVHASGISITDNPIQYNISEASSERYLGSSTYSEEVVKSLFVKIDKDTGCIQIQKYNGLHQNELMVVRAYYKHDDSPKPLVSEHLMKMRPVNLNNQMYNVTVTDAM</sequence>
<name>A0A834Y4U0_APHGI</name>
<dbReference type="InterPro" id="IPR015919">
    <property type="entry name" value="Cadherin-like_sf"/>
</dbReference>
<dbReference type="GO" id="GO:0007156">
    <property type="term" value="P:homophilic cell adhesion via plasma membrane adhesion molecules"/>
    <property type="evidence" value="ECO:0007669"/>
    <property type="project" value="InterPro"/>
</dbReference>
<dbReference type="InterPro" id="IPR002126">
    <property type="entry name" value="Cadherin-like_dom"/>
</dbReference>
<keyword evidence="1" id="KW-0106">Calcium</keyword>
<dbReference type="EMBL" id="JACMRX010000001">
    <property type="protein sequence ID" value="KAF7998106.1"/>
    <property type="molecule type" value="Genomic_DNA"/>
</dbReference>
<comment type="caution">
    <text evidence="3">The sequence shown here is derived from an EMBL/GenBank/DDBJ whole genome shotgun (WGS) entry which is preliminary data.</text>
</comment>
<dbReference type="Proteomes" id="UP000639338">
    <property type="component" value="Unassembled WGS sequence"/>
</dbReference>
<proteinExistence type="predicted"/>